<keyword evidence="3 8" id="KW-0689">Ribosomal protein</keyword>
<dbReference type="Gene3D" id="3.30.230.10">
    <property type="match status" value="1"/>
</dbReference>
<dbReference type="FunFam" id="3.30.230.10:FF:000002">
    <property type="entry name" value="30S ribosomal protein S5"/>
    <property type="match status" value="1"/>
</dbReference>
<dbReference type="PANTHER" id="PTHR48277:SF1">
    <property type="entry name" value="MITOCHONDRIAL RIBOSOMAL PROTEIN S5"/>
    <property type="match status" value="1"/>
</dbReference>
<name>A0A8H4Q1G3_9HYPO</name>
<feature type="region of interest" description="Disordered" evidence="10">
    <location>
        <begin position="210"/>
        <end position="238"/>
    </location>
</feature>
<protein>
    <recommendedName>
        <fullName evidence="6">Small ribosomal subunit protein uS5m</fullName>
    </recommendedName>
    <alternativeName>
        <fullName evidence="7">28S ribosomal protein S5, mitochondrial</fullName>
    </alternativeName>
</protein>
<dbReference type="InterPro" id="IPR013810">
    <property type="entry name" value="Ribosomal_uS5_N"/>
</dbReference>
<dbReference type="Gene3D" id="3.30.160.20">
    <property type="match status" value="1"/>
</dbReference>
<dbReference type="GO" id="GO:0003723">
    <property type="term" value="F:RNA binding"/>
    <property type="evidence" value="ECO:0007669"/>
    <property type="project" value="InterPro"/>
</dbReference>
<evidence type="ECO:0000259" key="11">
    <source>
        <dbReference type="PROSITE" id="PS50881"/>
    </source>
</evidence>
<dbReference type="SUPFAM" id="SSF54768">
    <property type="entry name" value="dsRNA-binding domain-like"/>
    <property type="match status" value="1"/>
</dbReference>
<evidence type="ECO:0000256" key="4">
    <source>
        <dbReference type="ARBA" id="ARBA00023128"/>
    </source>
</evidence>
<evidence type="ECO:0000256" key="7">
    <source>
        <dbReference type="ARBA" id="ARBA00041606"/>
    </source>
</evidence>
<proteinExistence type="inferred from homology"/>
<evidence type="ECO:0000256" key="1">
    <source>
        <dbReference type="ARBA" id="ARBA00004173"/>
    </source>
</evidence>
<dbReference type="InterPro" id="IPR014721">
    <property type="entry name" value="Ribsml_uS5_D2-typ_fold_subgr"/>
</dbReference>
<dbReference type="FunFam" id="3.30.160.20:FF:000022">
    <property type="entry name" value="28S ribosomal protein S5, mitochondrial"/>
    <property type="match status" value="1"/>
</dbReference>
<comment type="similarity">
    <text evidence="2 9">Belongs to the universal ribosomal protein uS5 family.</text>
</comment>
<evidence type="ECO:0000313" key="12">
    <source>
        <dbReference type="EMBL" id="KAF4581960.1"/>
    </source>
</evidence>
<feature type="domain" description="S5 DRBM" evidence="11">
    <location>
        <begin position="339"/>
        <end position="402"/>
    </location>
</feature>
<reference evidence="12 13" key="1">
    <citation type="journal article" date="2020" name="G3 (Bethesda)">
        <title>Genetic Underpinnings of Host Manipulation by Ophiocordyceps as Revealed by Comparative Transcriptomics.</title>
        <authorList>
            <person name="Will I."/>
            <person name="Das B."/>
            <person name="Trinh T."/>
            <person name="Brachmann A."/>
            <person name="Ohm R.A."/>
            <person name="de Bekker C."/>
        </authorList>
    </citation>
    <scope>NUCLEOTIDE SEQUENCE [LARGE SCALE GENOMIC DNA]</scope>
    <source>
        <strain evidence="12 13">EC05</strain>
    </source>
</reference>
<gene>
    <name evidence="12" type="ORF">GQ602_006584</name>
</gene>
<comment type="subcellular location">
    <subcellularLocation>
        <location evidence="1">Mitochondrion</location>
    </subcellularLocation>
</comment>
<feature type="region of interest" description="Disordered" evidence="10">
    <location>
        <begin position="254"/>
        <end position="278"/>
    </location>
</feature>
<dbReference type="GO" id="GO:0005763">
    <property type="term" value="C:mitochondrial small ribosomal subunit"/>
    <property type="evidence" value="ECO:0007669"/>
    <property type="project" value="UniProtKB-ARBA"/>
</dbReference>
<keyword evidence="5 8" id="KW-0687">Ribonucleoprotein</keyword>
<feature type="region of interest" description="Disordered" evidence="10">
    <location>
        <begin position="1"/>
        <end position="46"/>
    </location>
</feature>
<organism evidence="12 13">
    <name type="scientific">Ophiocordyceps camponoti-floridani</name>
    <dbReference type="NCBI Taxonomy" id="2030778"/>
    <lineage>
        <taxon>Eukaryota</taxon>
        <taxon>Fungi</taxon>
        <taxon>Dikarya</taxon>
        <taxon>Ascomycota</taxon>
        <taxon>Pezizomycotina</taxon>
        <taxon>Sordariomycetes</taxon>
        <taxon>Hypocreomycetidae</taxon>
        <taxon>Hypocreales</taxon>
        <taxon>Ophiocordycipitaceae</taxon>
        <taxon>Ophiocordyceps</taxon>
    </lineage>
</organism>
<dbReference type="Proteomes" id="UP000562929">
    <property type="component" value="Unassembled WGS sequence"/>
</dbReference>
<dbReference type="GO" id="GO:0003735">
    <property type="term" value="F:structural constituent of ribosome"/>
    <property type="evidence" value="ECO:0007669"/>
    <property type="project" value="UniProtKB-UniRule"/>
</dbReference>
<dbReference type="Pfam" id="PF00333">
    <property type="entry name" value="Ribosomal_S5"/>
    <property type="match status" value="1"/>
</dbReference>
<sequence>MSVARSTRSLLGRRLAPSSSPRKSSGPLIQSRPLQSSASRSARRSRFRNVTAEKLGLLDPARLKEYRQQKFPEYTEEELETLAKTYTPEQMDAIRVGEAAVNPDDMIIQGRLREDIHRLHYVEDFTKMDPRFDVKPESRMIPDEVRWLNDADWLDEYGSRLLGLSLDAEEAKLQKATIRALKKVKESKGDEMVDLTTAELDDLEANPKKLEKLLGDSSSTSRKKKPDLQEMGNDEFQQKLEDLRQAWRTAMEKELDELDRQDDAENVPETPSSRSLMEIGPSGLVRETSAQAPELGKIPGVAGHYKRLNETSDEADDTTGRFDEYKRLIGMTRQQMESLFCKTIVHRFVANQTRVGKVRSISVMAIAGNGNGWLGIGTAKSTDFRLASGTAQMLAIRNMKPIRRYENRTIYGKVKAKVSGTVVELFNKPPGWGLRCPYRIFEICRAVGIHDIAARIPRSRNPMNSVKATVHALMNQPDPEFIALGRGKKMIDVRKVYYGGSVY</sequence>
<comment type="caution">
    <text evidence="12">The sequence shown here is derived from an EMBL/GenBank/DDBJ whole genome shotgun (WGS) entry which is preliminary data.</text>
</comment>
<dbReference type="EMBL" id="JAACLJ010000008">
    <property type="protein sequence ID" value="KAF4581960.1"/>
    <property type="molecule type" value="Genomic_DNA"/>
</dbReference>
<dbReference type="PROSITE" id="PS50881">
    <property type="entry name" value="S5_DSRBD"/>
    <property type="match status" value="1"/>
</dbReference>
<evidence type="ECO:0000256" key="10">
    <source>
        <dbReference type="SAM" id="MobiDB-lite"/>
    </source>
</evidence>
<evidence type="ECO:0000256" key="3">
    <source>
        <dbReference type="ARBA" id="ARBA00022980"/>
    </source>
</evidence>
<evidence type="ECO:0000313" key="13">
    <source>
        <dbReference type="Proteomes" id="UP000562929"/>
    </source>
</evidence>
<accession>A0A8H4Q1G3</accession>
<dbReference type="AlphaFoldDB" id="A0A8H4Q1G3"/>
<dbReference type="Pfam" id="PF03719">
    <property type="entry name" value="Ribosomal_S5_C"/>
    <property type="match status" value="1"/>
</dbReference>
<evidence type="ECO:0000256" key="5">
    <source>
        <dbReference type="ARBA" id="ARBA00023274"/>
    </source>
</evidence>
<evidence type="ECO:0000256" key="9">
    <source>
        <dbReference type="RuleBase" id="RU003823"/>
    </source>
</evidence>
<evidence type="ECO:0000256" key="8">
    <source>
        <dbReference type="PROSITE-ProRule" id="PRU00268"/>
    </source>
</evidence>
<evidence type="ECO:0000256" key="2">
    <source>
        <dbReference type="ARBA" id="ARBA00008945"/>
    </source>
</evidence>
<dbReference type="PANTHER" id="PTHR48277">
    <property type="entry name" value="MITOCHONDRIAL RIBOSOMAL PROTEIN S5"/>
    <property type="match status" value="1"/>
</dbReference>
<evidence type="ECO:0000256" key="6">
    <source>
        <dbReference type="ARBA" id="ARBA00039335"/>
    </source>
</evidence>
<feature type="compositionally biased region" description="Acidic residues" evidence="10">
    <location>
        <begin position="254"/>
        <end position="266"/>
    </location>
</feature>
<dbReference type="InterPro" id="IPR000851">
    <property type="entry name" value="Ribosomal_uS5"/>
</dbReference>
<dbReference type="InterPro" id="IPR020568">
    <property type="entry name" value="Ribosomal_Su5_D2-typ_SF"/>
</dbReference>
<dbReference type="OrthoDB" id="309483at2759"/>
<keyword evidence="13" id="KW-1185">Reference proteome</keyword>
<dbReference type="GO" id="GO:0005743">
    <property type="term" value="C:mitochondrial inner membrane"/>
    <property type="evidence" value="ECO:0007669"/>
    <property type="project" value="UniProtKB-ARBA"/>
</dbReference>
<dbReference type="SUPFAM" id="SSF54211">
    <property type="entry name" value="Ribosomal protein S5 domain 2-like"/>
    <property type="match status" value="1"/>
</dbReference>
<dbReference type="InterPro" id="IPR005324">
    <property type="entry name" value="Ribosomal_uS5_C"/>
</dbReference>
<keyword evidence="4" id="KW-0496">Mitochondrion</keyword>
<dbReference type="GO" id="GO:0006412">
    <property type="term" value="P:translation"/>
    <property type="evidence" value="ECO:0007669"/>
    <property type="project" value="InterPro"/>
</dbReference>